<organism evidence="2 3">
    <name type="scientific">Gnathostoma spinigerum</name>
    <dbReference type="NCBI Taxonomy" id="75299"/>
    <lineage>
        <taxon>Eukaryota</taxon>
        <taxon>Metazoa</taxon>
        <taxon>Ecdysozoa</taxon>
        <taxon>Nematoda</taxon>
        <taxon>Chromadorea</taxon>
        <taxon>Rhabditida</taxon>
        <taxon>Spirurina</taxon>
        <taxon>Gnathostomatomorpha</taxon>
        <taxon>Gnathostomatoidea</taxon>
        <taxon>Gnathostomatidae</taxon>
        <taxon>Gnathostoma</taxon>
    </lineage>
</organism>
<feature type="compositionally biased region" description="Low complexity" evidence="1">
    <location>
        <begin position="184"/>
        <end position="194"/>
    </location>
</feature>
<dbReference type="Proteomes" id="UP001608902">
    <property type="component" value="Unassembled WGS sequence"/>
</dbReference>
<feature type="region of interest" description="Disordered" evidence="1">
    <location>
        <begin position="172"/>
        <end position="197"/>
    </location>
</feature>
<name>A0ABD6EJ55_9BILA</name>
<accession>A0ABD6EJ55</accession>
<gene>
    <name evidence="2" type="ORF">AB6A40_003717</name>
</gene>
<evidence type="ECO:0000313" key="3">
    <source>
        <dbReference type="Proteomes" id="UP001608902"/>
    </source>
</evidence>
<evidence type="ECO:0000313" key="2">
    <source>
        <dbReference type="EMBL" id="MFH4977008.1"/>
    </source>
</evidence>
<comment type="caution">
    <text evidence="2">The sequence shown here is derived from an EMBL/GenBank/DDBJ whole genome shotgun (WGS) entry which is preliminary data.</text>
</comment>
<protein>
    <submittedName>
        <fullName evidence="2">Uncharacterized protein</fullName>
    </submittedName>
</protein>
<reference evidence="2 3" key="1">
    <citation type="submission" date="2024-08" db="EMBL/GenBank/DDBJ databases">
        <title>Gnathostoma spinigerum genome.</title>
        <authorList>
            <person name="Gonzalez-Bertolin B."/>
            <person name="Monzon S."/>
            <person name="Zaballos A."/>
            <person name="Jimenez P."/>
            <person name="Dekumyoy P."/>
            <person name="Varona S."/>
            <person name="Cuesta I."/>
            <person name="Sumanam S."/>
            <person name="Adisakwattana P."/>
            <person name="Gasser R.B."/>
            <person name="Hernandez-Gonzalez A."/>
            <person name="Young N.D."/>
            <person name="Perteguer M.J."/>
        </authorList>
    </citation>
    <scope>NUCLEOTIDE SEQUENCE [LARGE SCALE GENOMIC DNA]</scope>
    <source>
        <strain evidence="2">AL3</strain>
        <tissue evidence="2">Liver</tissue>
    </source>
</reference>
<dbReference type="AlphaFoldDB" id="A0ABD6EJ55"/>
<proteinExistence type="predicted"/>
<sequence length="251" mass="29192">MYNVLLKARCKSDAERVEWRRLFPCSMRYTAYQRPRYLNGLCARFHRKKDIYDPMIYSRATRPLYYCAETSFSQNFKDLVQLLSLTIGERVEFVYTYFIMLETMCLAGEGEILDKAGAFEDIIIPAESNRSLFREYGPDQNSITIKLVDNKTSMANWKYHLVKISDRSVRVSRRNDDTSESDTSDASTPDSFSSNCEDSGTFDGENLFKKINASCSKFPDSRHKRQSFYHSLSSWALDFNIAFALTIPKFW</sequence>
<keyword evidence="3" id="KW-1185">Reference proteome</keyword>
<evidence type="ECO:0000256" key="1">
    <source>
        <dbReference type="SAM" id="MobiDB-lite"/>
    </source>
</evidence>
<dbReference type="EMBL" id="JBGFUD010001996">
    <property type="protein sequence ID" value="MFH4977008.1"/>
    <property type="molecule type" value="Genomic_DNA"/>
</dbReference>